<evidence type="ECO:0000313" key="2">
    <source>
        <dbReference type="Proteomes" id="UP001552299"/>
    </source>
</evidence>
<protein>
    <submittedName>
        <fullName evidence="1">Uncharacterized protein</fullName>
    </submittedName>
</protein>
<dbReference type="AlphaFoldDB" id="A0ABD0VF10"/>
<comment type="caution">
    <text evidence="1">The sequence shown here is derived from an EMBL/GenBank/DDBJ whole genome shotgun (WGS) entry which is preliminary data.</text>
</comment>
<dbReference type="EMBL" id="JANQDX010000006">
    <property type="protein sequence ID" value="KAL0923515.1"/>
    <property type="molecule type" value="Genomic_DNA"/>
</dbReference>
<reference evidence="1 2" key="1">
    <citation type="journal article" date="2024" name="Plant Biotechnol. J.">
        <title>Dendrobium thyrsiflorum genome and its molecular insights into genes involved in important horticultural traits.</title>
        <authorList>
            <person name="Chen B."/>
            <person name="Wang J.Y."/>
            <person name="Zheng P.J."/>
            <person name="Li K.L."/>
            <person name="Liang Y.M."/>
            <person name="Chen X.F."/>
            <person name="Zhang C."/>
            <person name="Zhao X."/>
            <person name="He X."/>
            <person name="Zhang G.Q."/>
            <person name="Liu Z.J."/>
            <person name="Xu Q."/>
        </authorList>
    </citation>
    <scope>NUCLEOTIDE SEQUENCE [LARGE SCALE GENOMIC DNA]</scope>
    <source>
        <strain evidence="1">GZMU011</strain>
    </source>
</reference>
<dbReference type="PANTHER" id="PTHR35097">
    <property type="entry name" value="GDSL ESTERASE/LIPASE"/>
    <property type="match status" value="1"/>
</dbReference>
<name>A0ABD0VF10_DENTH</name>
<dbReference type="PANTHER" id="PTHR35097:SF1">
    <property type="entry name" value="GDSL ESTERASE_LIPASE"/>
    <property type="match status" value="1"/>
</dbReference>
<sequence length="418" mass="46095">MEPVTFVVGRFKEFGRSTERFVKGVLQSCHKRASQGAIETLKRLQREAFSDLMKLRERQDKVERMLSFYQSSKGGPFQEAGTHMKGIINADGALMFIENDYQQGSDNLDRLGTRRGIDLRFIFETSIRQRDLLIAEFFASHCSPVNHSNVNGCPLALSKLVYLANICNSLSAVFAPFGAQCTDFGTNFQQGRNESASPSFSPPLFQQSEGCGLGFIVKGPNLSASLAGLVSGLVEEASFVGNIRQTIFGQVSCKPSEEARLTMSGIWQTSKSSQLLKLCPMALPRGSLNKRSTVNASLEGSSSSATPSKVDFLASSSIALMLESQFNETNNLDCWVEMWKSNLGLLKWGISLYDAPHDELGWGFKLGGQIEGHFNQFWLEGFLNFSLGKKAVLQPGILYTVNGESRTPALLLRSSWFI</sequence>
<gene>
    <name evidence="1" type="ORF">M5K25_007575</name>
</gene>
<organism evidence="1 2">
    <name type="scientific">Dendrobium thyrsiflorum</name>
    <name type="common">Pinecone-like raceme dendrobium</name>
    <name type="synonym">Orchid</name>
    <dbReference type="NCBI Taxonomy" id="117978"/>
    <lineage>
        <taxon>Eukaryota</taxon>
        <taxon>Viridiplantae</taxon>
        <taxon>Streptophyta</taxon>
        <taxon>Embryophyta</taxon>
        <taxon>Tracheophyta</taxon>
        <taxon>Spermatophyta</taxon>
        <taxon>Magnoliopsida</taxon>
        <taxon>Liliopsida</taxon>
        <taxon>Asparagales</taxon>
        <taxon>Orchidaceae</taxon>
        <taxon>Epidendroideae</taxon>
        <taxon>Malaxideae</taxon>
        <taxon>Dendrobiinae</taxon>
        <taxon>Dendrobium</taxon>
    </lineage>
</organism>
<accession>A0ABD0VF10</accession>
<evidence type="ECO:0000313" key="1">
    <source>
        <dbReference type="EMBL" id="KAL0923515.1"/>
    </source>
</evidence>
<keyword evidence="2" id="KW-1185">Reference proteome</keyword>
<proteinExistence type="predicted"/>
<dbReference type="Proteomes" id="UP001552299">
    <property type="component" value="Unassembled WGS sequence"/>
</dbReference>